<dbReference type="AlphaFoldDB" id="A0A158A9C9"/>
<dbReference type="GO" id="GO:0004673">
    <property type="term" value="F:protein histidine kinase activity"/>
    <property type="evidence" value="ECO:0007669"/>
    <property type="project" value="UniProtKB-EC"/>
</dbReference>
<dbReference type="PROSITE" id="PS50109">
    <property type="entry name" value="HIS_KIN"/>
    <property type="match status" value="1"/>
</dbReference>
<dbReference type="Pfam" id="PF02518">
    <property type="entry name" value="HATPase_c"/>
    <property type="match status" value="1"/>
</dbReference>
<dbReference type="Gene3D" id="2.60.120.10">
    <property type="entry name" value="Jelly Rolls"/>
    <property type="match status" value="1"/>
</dbReference>
<dbReference type="InterPro" id="IPR005467">
    <property type="entry name" value="His_kinase_dom"/>
</dbReference>
<evidence type="ECO:0000256" key="1">
    <source>
        <dbReference type="ARBA" id="ARBA00000085"/>
    </source>
</evidence>
<evidence type="ECO:0000256" key="2">
    <source>
        <dbReference type="ARBA" id="ARBA00012438"/>
    </source>
</evidence>
<dbReference type="PANTHER" id="PTHR43065">
    <property type="entry name" value="SENSOR HISTIDINE KINASE"/>
    <property type="match status" value="1"/>
</dbReference>
<proteinExistence type="predicted"/>
<dbReference type="SMART" id="SM00100">
    <property type="entry name" value="cNMP"/>
    <property type="match status" value="1"/>
</dbReference>
<comment type="catalytic activity">
    <reaction evidence="1">
        <text>ATP + protein L-histidine = ADP + protein N-phospho-L-histidine.</text>
        <dbReference type="EC" id="2.7.13.3"/>
    </reaction>
</comment>
<dbReference type="PROSITE" id="PS50042">
    <property type="entry name" value="CNMP_BINDING_3"/>
    <property type="match status" value="1"/>
</dbReference>
<accession>A0A158A9C9</accession>
<dbReference type="RefSeq" id="WP_061167336.1">
    <property type="nucleotide sequence ID" value="NZ_FCOA02000004.1"/>
</dbReference>
<evidence type="ECO:0000259" key="3">
    <source>
        <dbReference type="PROSITE" id="PS50042"/>
    </source>
</evidence>
<evidence type="ECO:0000259" key="4">
    <source>
        <dbReference type="PROSITE" id="PS50109"/>
    </source>
</evidence>
<dbReference type="EMBL" id="FCOA02000004">
    <property type="protein sequence ID" value="SAK54393.1"/>
    <property type="molecule type" value="Genomic_DNA"/>
</dbReference>
<dbReference type="InterPro" id="IPR018490">
    <property type="entry name" value="cNMP-bd_dom_sf"/>
</dbReference>
<feature type="domain" description="Cyclic nucleotide-binding" evidence="3">
    <location>
        <begin position="12"/>
        <end position="131"/>
    </location>
</feature>
<evidence type="ECO:0000313" key="5">
    <source>
        <dbReference type="EMBL" id="SAK54393.1"/>
    </source>
</evidence>
<dbReference type="Gene3D" id="3.30.565.10">
    <property type="entry name" value="Histidine kinase-like ATPase, C-terminal domain"/>
    <property type="match status" value="1"/>
</dbReference>
<dbReference type="Gene3D" id="1.10.287.130">
    <property type="match status" value="1"/>
</dbReference>
<keyword evidence="5" id="KW-0418">Kinase</keyword>
<dbReference type="InterPro" id="IPR004358">
    <property type="entry name" value="Sig_transdc_His_kin-like_C"/>
</dbReference>
<evidence type="ECO:0000313" key="6">
    <source>
        <dbReference type="Proteomes" id="UP000054851"/>
    </source>
</evidence>
<sequence length="466" mass="50874">MIQLEELREHPLFADLSEALLQWLCEQLTEVSFAAGEVLVRQGDTASNFFVLLKGEVAATTLSRGQQIPTLRFIAPSYFGALALLSGTLAPGSSRAVTDGRLALLPARAFRELVVGSETFSRFIFQSSFDRLTNLEATLRNREQLAALGSLAAGLAHELNNPAAALVRTADRAMAALTTLKAADVELRNHAIPVEAMKILEGLGDRREVTNVMSGIDALKQNQAMDALGNWLVAQGVAKPWLHAPCLIGAGILQEELGPLAIVLSKQQFFAAIHWLASTLELNALMADIHVGSVRISEIIRAMKSYSRMDQAPKQEVDIHEGIEDTLIIMQHRLKQGITVQRDYDRSLPPLTVYGSELNQVWTNLIDNAIDAMDGQGDIIVRTYREIEEAVVEITDNGTGIADDVMPHLFEPFFTTKPLGQGMGLGLDISYQTVVNRHRGALLVSSRPGKTTFQVRLPLAAKPGQT</sequence>
<dbReference type="PANTHER" id="PTHR43065:SF48">
    <property type="entry name" value="HISTIDINE KINASE"/>
    <property type="match status" value="1"/>
</dbReference>
<comment type="caution">
    <text evidence="5">The sequence shown here is derived from an EMBL/GenBank/DDBJ whole genome shotgun (WGS) entry which is preliminary data.</text>
</comment>
<dbReference type="SMART" id="SM00387">
    <property type="entry name" value="HATPase_c"/>
    <property type="match status" value="1"/>
</dbReference>
<name>A0A158A9C9_9BURK</name>
<reference evidence="5" key="1">
    <citation type="submission" date="2016-01" db="EMBL/GenBank/DDBJ databases">
        <authorList>
            <person name="Peeters C."/>
        </authorList>
    </citation>
    <scope>NUCLEOTIDE SEQUENCE</scope>
    <source>
        <strain evidence="5">LMG 29322</strain>
    </source>
</reference>
<dbReference type="SUPFAM" id="SSF55874">
    <property type="entry name" value="ATPase domain of HSP90 chaperone/DNA topoisomerase II/histidine kinase"/>
    <property type="match status" value="1"/>
</dbReference>
<dbReference type="InterPro" id="IPR018488">
    <property type="entry name" value="cNMP-bd_CS"/>
</dbReference>
<dbReference type="InterPro" id="IPR003594">
    <property type="entry name" value="HATPase_dom"/>
</dbReference>
<dbReference type="Pfam" id="PF00027">
    <property type="entry name" value="cNMP_binding"/>
    <property type="match status" value="1"/>
</dbReference>
<dbReference type="SUPFAM" id="SSF51206">
    <property type="entry name" value="cAMP-binding domain-like"/>
    <property type="match status" value="1"/>
</dbReference>
<dbReference type="Proteomes" id="UP000054851">
    <property type="component" value="Unassembled WGS sequence"/>
</dbReference>
<dbReference type="CDD" id="cd00038">
    <property type="entry name" value="CAP_ED"/>
    <property type="match status" value="1"/>
</dbReference>
<keyword evidence="5" id="KW-0808">Transferase</keyword>
<dbReference type="InterPro" id="IPR000595">
    <property type="entry name" value="cNMP-bd_dom"/>
</dbReference>
<dbReference type="PROSITE" id="PS00888">
    <property type="entry name" value="CNMP_BINDING_1"/>
    <property type="match status" value="1"/>
</dbReference>
<dbReference type="OrthoDB" id="224978at2"/>
<keyword evidence="6" id="KW-1185">Reference proteome</keyword>
<protein>
    <recommendedName>
        <fullName evidence="2">histidine kinase</fullName>
        <ecNumber evidence="2">2.7.13.3</ecNumber>
    </recommendedName>
</protein>
<dbReference type="EC" id="2.7.13.3" evidence="2"/>
<dbReference type="InterPro" id="IPR036890">
    <property type="entry name" value="HATPase_C_sf"/>
</dbReference>
<feature type="domain" description="Histidine kinase" evidence="4">
    <location>
        <begin position="251"/>
        <end position="461"/>
    </location>
</feature>
<dbReference type="PRINTS" id="PR00344">
    <property type="entry name" value="BCTRLSENSOR"/>
</dbReference>
<gene>
    <name evidence="5" type="ORF">AWB79_02127</name>
</gene>
<dbReference type="InterPro" id="IPR014710">
    <property type="entry name" value="RmlC-like_jellyroll"/>
</dbReference>
<organism evidence="5 6">
    <name type="scientific">Caballeronia hypogeia</name>
    <dbReference type="NCBI Taxonomy" id="1777140"/>
    <lineage>
        <taxon>Bacteria</taxon>
        <taxon>Pseudomonadati</taxon>
        <taxon>Pseudomonadota</taxon>
        <taxon>Betaproteobacteria</taxon>
        <taxon>Burkholderiales</taxon>
        <taxon>Burkholderiaceae</taxon>
        <taxon>Caballeronia</taxon>
    </lineage>
</organism>
<dbReference type="STRING" id="1777140.AWB79_02127"/>